<comment type="caution">
    <text evidence="1">The sequence shown here is derived from an EMBL/GenBank/DDBJ whole genome shotgun (WGS) entry which is preliminary data.</text>
</comment>
<protein>
    <recommendedName>
        <fullName evidence="3">Lipoprotein</fullName>
    </recommendedName>
</protein>
<dbReference type="RefSeq" id="WP_166077954.1">
    <property type="nucleotide sequence ID" value="NZ_JAAJBT010000008.1"/>
</dbReference>
<dbReference type="Proteomes" id="UP000800984">
    <property type="component" value="Unassembled WGS sequence"/>
</dbReference>
<evidence type="ECO:0000313" key="1">
    <source>
        <dbReference type="EMBL" id="NHM02818.1"/>
    </source>
</evidence>
<gene>
    <name evidence="1" type="ORF">G4D72_11945</name>
</gene>
<evidence type="ECO:0000313" key="2">
    <source>
        <dbReference type="Proteomes" id="UP000800984"/>
    </source>
</evidence>
<dbReference type="EMBL" id="JAAJBT010000008">
    <property type="protein sequence ID" value="NHM02818.1"/>
    <property type="molecule type" value="Genomic_DNA"/>
</dbReference>
<evidence type="ECO:0008006" key="3">
    <source>
        <dbReference type="Google" id="ProtNLM"/>
    </source>
</evidence>
<reference evidence="1 2" key="1">
    <citation type="submission" date="2020-02" db="EMBL/GenBank/DDBJ databases">
        <authorList>
            <person name="Chen W.-M."/>
        </authorList>
    </citation>
    <scope>NUCLEOTIDE SEQUENCE [LARGE SCALE GENOMIC DNA]</scope>
    <source>
        <strain evidence="1 2">KDG-16</strain>
    </source>
</reference>
<accession>A0ABX0I9E6</accession>
<proteinExistence type="predicted"/>
<dbReference type="PROSITE" id="PS51257">
    <property type="entry name" value="PROKAR_LIPOPROTEIN"/>
    <property type="match status" value="1"/>
</dbReference>
<organism evidence="1 2">
    <name type="scientific">Flavobacterium difficile</name>
    <dbReference type="NCBI Taxonomy" id="2709659"/>
    <lineage>
        <taxon>Bacteria</taxon>
        <taxon>Pseudomonadati</taxon>
        <taxon>Bacteroidota</taxon>
        <taxon>Flavobacteriia</taxon>
        <taxon>Flavobacteriales</taxon>
        <taxon>Flavobacteriaceae</taxon>
        <taxon>Flavobacterium</taxon>
    </lineage>
</organism>
<sequence length="188" mass="21846">MNRIFALFYISTFISCNTKNENEQSQKDTFAKKNKSEIVSQKEDDRNEFDTLTNLTSSLKNEFKSFEIKNTKDTIKADLNGDKISDLAFFTNNNDKSLIFILDGKSKRKIKFEKYTSSGEMEDDFSWVDYWGTTEDKKTFEILIIDSEIAGDTITKLDNKSIFLRKDEVGGGVITYKNNRYIWIHQSD</sequence>
<keyword evidence="2" id="KW-1185">Reference proteome</keyword>
<name>A0ABX0I9E6_9FLAO</name>